<protein>
    <submittedName>
        <fullName evidence="2">Putative lipoprotein</fullName>
    </submittedName>
</protein>
<dbReference type="AlphaFoldDB" id="A6GBV8"/>
<sequence length="412" mass="46017">MALSSASILSSSACVDDGEEQGDEAADEVGTDESETDTDTTSDTETDTGEDPGCEFQGIDPELGPPEFLSQMCLMDWDGQDFLYEDNVQRYELNTPLFSDFALKERAIYVPPGETVEYRDNEVFEFPVGTVILKSFYFPADLREPELDRDLIETRVLVRFPEEWKTYPYVWDHDLGDAVYTVQGEIRPVEFIGPDGIERTASYLIPQKNQCLKCHEIKDEADETVVTPIGPRARHLNRDQDFGAGPVNQLSHYAEQGWLTGVPALDQVPSAWDMRELADKPVAEMSHEEVTVAARDYLDINCAYCHNPRGVNGISSQLFLNWDNEDTFHLGYCKKPGSAGKGGEDREYDIVPGDAEASILVYRTETLELGAMMPEFGRSLVHEDGILLLRAWIDGLPPDDCEAEGEPDPPPP</sequence>
<evidence type="ECO:0000313" key="3">
    <source>
        <dbReference type="Proteomes" id="UP000005801"/>
    </source>
</evidence>
<keyword evidence="3" id="KW-1185">Reference proteome</keyword>
<name>A6GBV8_9BACT</name>
<gene>
    <name evidence="2" type="ORF">PPSIR1_18217</name>
</gene>
<feature type="compositionally biased region" description="Acidic residues" evidence="1">
    <location>
        <begin position="16"/>
        <end position="53"/>
    </location>
</feature>
<feature type="region of interest" description="Disordered" evidence="1">
    <location>
        <begin position="1"/>
        <end position="61"/>
    </location>
</feature>
<dbReference type="NCBIfam" id="TIGR03806">
    <property type="entry name" value="chp_HNE_0200"/>
    <property type="match status" value="1"/>
</dbReference>
<proteinExistence type="predicted"/>
<accession>A6GBV8</accession>
<dbReference type="EMBL" id="ABCS01000061">
    <property type="protein sequence ID" value="EDM76631.1"/>
    <property type="molecule type" value="Genomic_DNA"/>
</dbReference>
<dbReference type="RefSeq" id="WP_006974199.1">
    <property type="nucleotide sequence ID" value="NZ_ABCS01000061.1"/>
</dbReference>
<dbReference type="eggNOG" id="COG5434">
    <property type="taxonomic scope" value="Bacteria"/>
</dbReference>
<dbReference type="OrthoDB" id="338827at2"/>
<organism evidence="2 3">
    <name type="scientific">Plesiocystis pacifica SIR-1</name>
    <dbReference type="NCBI Taxonomy" id="391625"/>
    <lineage>
        <taxon>Bacteria</taxon>
        <taxon>Pseudomonadati</taxon>
        <taxon>Myxococcota</taxon>
        <taxon>Polyangia</taxon>
        <taxon>Nannocystales</taxon>
        <taxon>Nannocystaceae</taxon>
        <taxon>Plesiocystis</taxon>
    </lineage>
</organism>
<dbReference type="STRING" id="391625.PPSIR1_18217"/>
<dbReference type="Proteomes" id="UP000005801">
    <property type="component" value="Unassembled WGS sequence"/>
</dbReference>
<evidence type="ECO:0000313" key="2">
    <source>
        <dbReference type="EMBL" id="EDM76631.1"/>
    </source>
</evidence>
<reference evidence="2 3" key="1">
    <citation type="submission" date="2007-06" db="EMBL/GenBank/DDBJ databases">
        <authorList>
            <person name="Shimkets L."/>
            <person name="Ferriera S."/>
            <person name="Johnson J."/>
            <person name="Kravitz S."/>
            <person name="Beeson K."/>
            <person name="Sutton G."/>
            <person name="Rogers Y.-H."/>
            <person name="Friedman R."/>
            <person name="Frazier M."/>
            <person name="Venter J.C."/>
        </authorList>
    </citation>
    <scope>NUCLEOTIDE SEQUENCE [LARGE SCALE GENOMIC DNA]</scope>
    <source>
        <strain evidence="2 3">SIR-1</strain>
    </source>
</reference>
<evidence type="ECO:0000256" key="1">
    <source>
        <dbReference type="SAM" id="MobiDB-lite"/>
    </source>
</evidence>
<keyword evidence="2" id="KW-0449">Lipoprotein</keyword>
<comment type="caution">
    <text evidence="2">The sequence shown here is derived from an EMBL/GenBank/DDBJ whole genome shotgun (WGS) entry which is preliminary data.</text>
</comment>
<dbReference type="InterPro" id="IPR022269">
    <property type="entry name" value="SO_2930-like_C"/>
</dbReference>
<feature type="compositionally biased region" description="Low complexity" evidence="1">
    <location>
        <begin position="1"/>
        <end position="13"/>
    </location>
</feature>